<dbReference type="Gene3D" id="3.40.30.10">
    <property type="entry name" value="Glutaredoxin"/>
    <property type="match status" value="1"/>
</dbReference>
<dbReference type="PANTHER" id="PTHR42852">
    <property type="entry name" value="THIOL:DISULFIDE INTERCHANGE PROTEIN DSBE"/>
    <property type="match status" value="1"/>
</dbReference>
<evidence type="ECO:0000313" key="4">
    <source>
        <dbReference type="Proteomes" id="UP001589896"/>
    </source>
</evidence>
<reference evidence="3 4" key="1">
    <citation type="submission" date="2024-09" db="EMBL/GenBank/DDBJ databases">
        <authorList>
            <person name="Sun Q."/>
            <person name="Mori K."/>
        </authorList>
    </citation>
    <scope>NUCLEOTIDE SEQUENCE [LARGE SCALE GENOMIC DNA]</scope>
    <source>
        <strain evidence="3 4">KCTC 23076</strain>
    </source>
</reference>
<evidence type="ECO:0000259" key="2">
    <source>
        <dbReference type="PROSITE" id="PS51352"/>
    </source>
</evidence>
<feature type="chain" id="PRO_5045691190" evidence="1">
    <location>
        <begin position="21"/>
        <end position="390"/>
    </location>
</feature>
<dbReference type="InterPro" id="IPR036249">
    <property type="entry name" value="Thioredoxin-like_sf"/>
</dbReference>
<feature type="domain" description="Thioredoxin" evidence="2">
    <location>
        <begin position="39"/>
        <end position="192"/>
    </location>
</feature>
<evidence type="ECO:0000313" key="3">
    <source>
        <dbReference type="EMBL" id="MFC0679924.1"/>
    </source>
</evidence>
<feature type="signal peptide" evidence="1">
    <location>
        <begin position="1"/>
        <end position="20"/>
    </location>
</feature>
<evidence type="ECO:0000256" key="1">
    <source>
        <dbReference type="SAM" id="SignalP"/>
    </source>
</evidence>
<accession>A0ABV6RSG7</accession>
<keyword evidence="1" id="KW-0732">Signal</keyword>
<dbReference type="InterPro" id="IPR013740">
    <property type="entry name" value="Redoxin"/>
</dbReference>
<protein>
    <submittedName>
        <fullName evidence="3">Redoxin family protein</fullName>
    </submittedName>
</protein>
<organism evidence="3 4">
    <name type="scientific">Lysobacter korlensis</name>
    <dbReference type="NCBI Taxonomy" id="553636"/>
    <lineage>
        <taxon>Bacteria</taxon>
        <taxon>Pseudomonadati</taxon>
        <taxon>Pseudomonadota</taxon>
        <taxon>Gammaproteobacteria</taxon>
        <taxon>Lysobacterales</taxon>
        <taxon>Lysobacteraceae</taxon>
        <taxon>Lysobacter</taxon>
    </lineage>
</organism>
<dbReference type="PANTHER" id="PTHR42852:SF18">
    <property type="entry name" value="CHROMOSOME UNDETERMINED SCAFFOLD_47, WHOLE GENOME SHOTGUN SEQUENCE"/>
    <property type="match status" value="1"/>
</dbReference>
<dbReference type="CDD" id="cd02966">
    <property type="entry name" value="TlpA_like_family"/>
    <property type="match status" value="1"/>
</dbReference>
<keyword evidence="4" id="KW-1185">Reference proteome</keyword>
<name>A0ABV6RSG7_9GAMM</name>
<sequence>MGTVIRVALLCLTVSLAGLAYEANANIVEAGPAAAAPSLVIGDAPPPLAPLTWIKGSPVETFERDHVYVVAFFATWCGASRQSMPVLSEVARRHKGKLTVIGVNVRQSEHGEATVDAVTRFVQERGRDMEYTVAMDDPVKKIIFTTWMRAAGMYAIPTAFIVGLDGRLAYIGIPIDPDASFGFDTAIEQAVAGTSDLTAARQLQAELAEQMTHYLLDRELMTPLDGAMERKDYRAVLLEADRIVARDPDRQGRVFADRLIAMLHLDEAAALAFARKSHSSAENAEVASVMADTIASVIANRPDLSRHAYKVALSYLEPTLAPKGSDFNTMLSLMTLARLHHRLGDSQRAVKVHEEAIHIARGRSDVSAEMMSILQKTLAEYRSGATDKAP</sequence>
<dbReference type="InterPro" id="IPR013766">
    <property type="entry name" value="Thioredoxin_domain"/>
</dbReference>
<dbReference type="PROSITE" id="PS51352">
    <property type="entry name" value="THIOREDOXIN_2"/>
    <property type="match status" value="1"/>
</dbReference>
<dbReference type="RefSeq" id="WP_386671132.1">
    <property type="nucleotide sequence ID" value="NZ_JBHLTG010000004.1"/>
</dbReference>
<dbReference type="InterPro" id="IPR026000">
    <property type="entry name" value="Apc5_dom"/>
</dbReference>
<dbReference type="Pfam" id="PF08534">
    <property type="entry name" value="Redoxin"/>
    <property type="match status" value="1"/>
</dbReference>
<dbReference type="Pfam" id="PF12862">
    <property type="entry name" value="ANAPC5"/>
    <property type="match status" value="1"/>
</dbReference>
<dbReference type="Proteomes" id="UP001589896">
    <property type="component" value="Unassembled WGS sequence"/>
</dbReference>
<dbReference type="SUPFAM" id="SSF52833">
    <property type="entry name" value="Thioredoxin-like"/>
    <property type="match status" value="1"/>
</dbReference>
<dbReference type="EMBL" id="JBHLTG010000004">
    <property type="protein sequence ID" value="MFC0679924.1"/>
    <property type="molecule type" value="Genomic_DNA"/>
</dbReference>
<gene>
    <name evidence="3" type="ORF">ACFFGH_18970</name>
</gene>
<dbReference type="InterPro" id="IPR050553">
    <property type="entry name" value="Thioredoxin_ResA/DsbE_sf"/>
</dbReference>
<comment type="caution">
    <text evidence="3">The sequence shown here is derived from an EMBL/GenBank/DDBJ whole genome shotgun (WGS) entry which is preliminary data.</text>
</comment>
<proteinExistence type="predicted"/>